<dbReference type="Proteomes" id="UP000030645">
    <property type="component" value="Unassembled WGS sequence"/>
</dbReference>
<proteinExistence type="predicted"/>
<evidence type="ECO:0000313" key="1">
    <source>
        <dbReference type="EMBL" id="EXB59011.1"/>
    </source>
</evidence>
<evidence type="ECO:0000313" key="2">
    <source>
        <dbReference type="Proteomes" id="UP000030645"/>
    </source>
</evidence>
<keyword evidence="2" id="KW-1185">Reference proteome</keyword>
<name>W9R8Y9_9ROSA</name>
<organism evidence="1 2">
    <name type="scientific">Morus notabilis</name>
    <dbReference type="NCBI Taxonomy" id="981085"/>
    <lineage>
        <taxon>Eukaryota</taxon>
        <taxon>Viridiplantae</taxon>
        <taxon>Streptophyta</taxon>
        <taxon>Embryophyta</taxon>
        <taxon>Tracheophyta</taxon>
        <taxon>Spermatophyta</taxon>
        <taxon>Magnoliopsida</taxon>
        <taxon>eudicotyledons</taxon>
        <taxon>Gunneridae</taxon>
        <taxon>Pentapetalae</taxon>
        <taxon>rosids</taxon>
        <taxon>fabids</taxon>
        <taxon>Rosales</taxon>
        <taxon>Moraceae</taxon>
        <taxon>Moreae</taxon>
        <taxon>Morus</taxon>
    </lineage>
</organism>
<reference evidence="2" key="1">
    <citation type="submission" date="2013-01" db="EMBL/GenBank/DDBJ databases">
        <title>Draft Genome Sequence of a Mulberry Tree, Morus notabilis C.K. Schneid.</title>
        <authorList>
            <person name="He N."/>
            <person name="Zhao S."/>
        </authorList>
    </citation>
    <scope>NUCLEOTIDE SEQUENCE</scope>
</reference>
<dbReference type="AlphaFoldDB" id="W9R8Y9"/>
<accession>W9R8Y9</accession>
<sequence length="102" mass="11549">MQGWNVLHATRGVVGLAGACDAWDNCWRGQKNWSSWTRVEMRVAEGLARGTQALTLGQAERKVRSTCGWEKQCALTQWGARFDFTRACWVGCHELHLDRPLC</sequence>
<gene>
    <name evidence="1" type="ORF">L484_008253</name>
</gene>
<dbReference type="EMBL" id="KE344371">
    <property type="protein sequence ID" value="EXB59011.1"/>
    <property type="molecule type" value="Genomic_DNA"/>
</dbReference>
<protein>
    <submittedName>
        <fullName evidence="1">Uncharacterized protein</fullName>
    </submittedName>
</protein>